<reference evidence="2 3" key="1">
    <citation type="submission" date="2016-10" db="EMBL/GenBank/DDBJ databases">
        <authorList>
            <person name="de Groot N.N."/>
        </authorList>
    </citation>
    <scope>NUCLEOTIDE SEQUENCE [LARGE SCALE GENOMIC DNA]</scope>
    <source>
        <strain evidence="2 3">AR40</strain>
    </source>
</reference>
<dbReference type="InterPro" id="IPR036086">
    <property type="entry name" value="ParB/Sulfiredoxin_sf"/>
</dbReference>
<evidence type="ECO:0000259" key="1">
    <source>
        <dbReference type="SMART" id="SM00470"/>
    </source>
</evidence>
<dbReference type="Pfam" id="PF02195">
    <property type="entry name" value="ParB_N"/>
    <property type="match status" value="1"/>
</dbReference>
<evidence type="ECO:0000313" key="3">
    <source>
        <dbReference type="Proteomes" id="UP000182584"/>
    </source>
</evidence>
<dbReference type="OrthoDB" id="2019194at2"/>
<dbReference type="SMART" id="SM00470">
    <property type="entry name" value="ParB"/>
    <property type="match status" value="1"/>
</dbReference>
<dbReference type="PANTHER" id="PTHR33375">
    <property type="entry name" value="CHROMOSOME-PARTITIONING PROTEIN PARB-RELATED"/>
    <property type="match status" value="1"/>
</dbReference>
<name>A0A1H9UQ40_BUTFI</name>
<proteinExistence type="predicted"/>
<dbReference type="PANTHER" id="PTHR33375:SF1">
    <property type="entry name" value="CHROMOSOME-PARTITIONING PROTEIN PARB-RELATED"/>
    <property type="match status" value="1"/>
</dbReference>
<feature type="domain" description="ParB-like N-terminal" evidence="1">
    <location>
        <begin position="25"/>
        <end position="120"/>
    </location>
</feature>
<dbReference type="InterPro" id="IPR003115">
    <property type="entry name" value="ParB_N"/>
</dbReference>
<dbReference type="Gene3D" id="3.90.1530.10">
    <property type="entry name" value="Conserved hypothetical protein from pyrococcus furiosus pfu- 392566-001, ParB domain"/>
    <property type="match status" value="1"/>
</dbReference>
<dbReference type="eggNOG" id="COG1475">
    <property type="taxonomic scope" value="Bacteria"/>
</dbReference>
<organism evidence="2 3">
    <name type="scientific">Butyrivibrio fibrisolvens</name>
    <dbReference type="NCBI Taxonomy" id="831"/>
    <lineage>
        <taxon>Bacteria</taxon>
        <taxon>Bacillati</taxon>
        <taxon>Bacillota</taxon>
        <taxon>Clostridia</taxon>
        <taxon>Lachnospirales</taxon>
        <taxon>Lachnospiraceae</taxon>
        <taxon>Butyrivibrio</taxon>
    </lineage>
</organism>
<gene>
    <name evidence="2" type="ORF">SAMN04487884_11945</name>
</gene>
<protein>
    <submittedName>
        <fullName evidence="2">ParB-like nuclease domain-containing protein</fullName>
    </submittedName>
</protein>
<dbReference type="InterPro" id="IPR050336">
    <property type="entry name" value="Chromosome_partition/occlusion"/>
</dbReference>
<dbReference type="EMBL" id="FOGJ01000019">
    <property type="protein sequence ID" value="SES11458.1"/>
    <property type="molecule type" value="Genomic_DNA"/>
</dbReference>
<dbReference type="RefSeq" id="WP_074757183.1">
    <property type="nucleotide sequence ID" value="NZ_FOGJ01000019.1"/>
</dbReference>
<dbReference type="Gene3D" id="1.10.10.2830">
    <property type="match status" value="1"/>
</dbReference>
<sequence length="337" mass="38121">MPRQSMHVNSNVIAAKYQQKDSQSLDIALDKLVENKENEELFGGVDEESIQNLANGIKKDGFRGVINVWDKRDGTYEIYSGHRRVRALKQIGYNKLVPCAVSPYPEKETDRQRLLLAFNIHSRGSIYAAASGKSIYITRQINLLKSILKKEGFTGNVLNEIASEFGTSVTTVKRYMRLNDCTDAVINAESEGLIPLSIASTMSTLSESVQDKTIDMIKEAVANGIEFSRNELTEYIKNIKNDSTDENLENMRNELLGEIAFINLFGDQNNEQEAEEDSIDVKPAKKTASPKNKVVKSYYDKYEASFTKFEKNISKITDENERLALKEHLTRILKMLK</sequence>
<dbReference type="GO" id="GO:0005694">
    <property type="term" value="C:chromosome"/>
    <property type="evidence" value="ECO:0007669"/>
    <property type="project" value="TreeGrafter"/>
</dbReference>
<dbReference type="Proteomes" id="UP000182584">
    <property type="component" value="Unassembled WGS sequence"/>
</dbReference>
<dbReference type="AlphaFoldDB" id="A0A1H9UQ40"/>
<dbReference type="SUPFAM" id="SSF110849">
    <property type="entry name" value="ParB/Sulfiredoxin"/>
    <property type="match status" value="1"/>
</dbReference>
<dbReference type="GO" id="GO:0007059">
    <property type="term" value="P:chromosome segregation"/>
    <property type="evidence" value="ECO:0007669"/>
    <property type="project" value="TreeGrafter"/>
</dbReference>
<evidence type="ECO:0000313" key="2">
    <source>
        <dbReference type="EMBL" id="SES11458.1"/>
    </source>
</evidence>
<accession>A0A1H9UQ40</accession>
<dbReference type="SUPFAM" id="SSF109709">
    <property type="entry name" value="KorB DNA-binding domain-like"/>
    <property type="match status" value="1"/>
</dbReference>